<keyword evidence="1" id="KW-1133">Transmembrane helix</keyword>
<gene>
    <name evidence="2" type="ORF">Krac_4470</name>
</gene>
<accession>D6TSV1</accession>
<keyword evidence="1" id="KW-0812">Transmembrane</keyword>
<dbReference type="EMBL" id="ADVG01000003">
    <property type="protein sequence ID" value="EFH83502.1"/>
    <property type="molecule type" value="Genomic_DNA"/>
</dbReference>
<organism evidence="2 3">
    <name type="scientific">Ktedonobacter racemifer DSM 44963</name>
    <dbReference type="NCBI Taxonomy" id="485913"/>
    <lineage>
        <taxon>Bacteria</taxon>
        <taxon>Bacillati</taxon>
        <taxon>Chloroflexota</taxon>
        <taxon>Ktedonobacteria</taxon>
        <taxon>Ktedonobacterales</taxon>
        <taxon>Ktedonobacteraceae</taxon>
        <taxon>Ktedonobacter</taxon>
    </lineage>
</organism>
<keyword evidence="3" id="KW-1185">Reference proteome</keyword>
<protein>
    <recommendedName>
        <fullName evidence="4">DUF4383 domain-containing protein</fullName>
    </recommendedName>
</protein>
<dbReference type="OrthoDB" id="160120at2"/>
<dbReference type="Proteomes" id="UP000004508">
    <property type="component" value="Unassembled WGS sequence"/>
</dbReference>
<evidence type="ECO:0008006" key="4">
    <source>
        <dbReference type="Google" id="ProtNLM"/>
    </source>
</evidence>
<name>D6TSV1_KTERA</name>
<dbReference type="eggNOG" id="ENOG5031EHT">
    <property type="taxonomic scope" value="Bacteria"/>
</dbReference>
<feature type="transmembrane region" description="Helical" evidence="1">
    <location>
        <begin position="16"/>
        <end position="36"/>
    </location>
</feature>
<keyword evidence="1" id="KW-0472">Membrane</keyword>
<feature type="transmembrane region" description="Helical" evidence="1">
    <location>
        <begin position="51"/>
        <end position="72"/>
    </location>
</feature>
<dbReference type="Pfam" id="PF14325">
    <property type="entry name" value="DUF4383"/>
    <property type="match status" value="1"/>
</dbReference>
<comment type="caution">
    <text evidence="2">The sequence shown here is derived from an EMBL/GenBank/DDBJ whole genome shotgun (WGS) entry which is preliminary data.</text>
</comment>
<dbReference type="RefSeq" id="WP_007914253.1">
    <property type="nucleotide sequence ID" value="NZ_ADVG01000003.1"/>
</dbReference>
<evidence type="ECO:0000256" key="1">
    <source>
        <dbReference type="SAM" id="Phobius"/>
    </source>
</evidence>
<sequence length="134" mass="15213">MRHQTIQRLYWTSNRFVTLIIGIAFILIGAIGFFYTPDRAMGNMMGFDIDFVHNCVHLLTGIVALAVFFTGWPRLFNRIFGFIYLLMGLAGIIYPGLYVHDLFLGAIHANAADHILHVVVGAIVTFMGYFVYDY</sequence>
<feature type="transmembrane region" description="Helical" evidence="1">
    <location>
        <begin position="79"/>
        <end position="99"/>
    </location>
</feature>
<proteinExistence type="predicted"/>
<feature type="transmembrane region" description="Helical" evidence="1">
    <location>
        <begin position="114"/>
        <end position="132"/>
    </location>
</feature>
<reference evidence="2 3" key="1">
    <citation type="journal article" date="2011" name="Stand. Genomic Sci.">
        <title>Non-contiguous finished genome sequence and contextual data of the filamentous soil bacterium Ktedonobacter racemifer type strain (SOSP1-21).</title>
        <authorList>
            <person name="Chang Y.J."/>
            <person name="Land M."/>
            <person name="Hauser L."/>
            <person name="Chertkov O."/>
            <person name="Del Rio T.G."/>
            <person name="Nolan M."/>
            <person name="Copeland A."/>
            <person name="Tice H."/>
            <person name="Cheng J.F."/>
            <person name="Lucas S."/>
            <person name="Han C."/>
            <person name="Goodwin L."/>
            <person name="Pitluck S."/>
            <person name="Ivanova N."/>
            <person name="Ovchinikova G."/>
            <person name="Pati A."/>
            <person name="Chen A."/>
            <person name="Palaniappan K."/>
            <person name="Mavromatis K."/>
            <person name="Liolios K."/>
            <person name="Brettin T."/>
            <person name="Fiebig A."/>
            <person name="Rohde M."/>
            <person name="Abt B."/>
            <person name="Goker M."/>
            <person name="Detter J.C."/>
            <person name="Woyke T."/>
            <person name="Bristow J."/>
            <person name="Eisen J.A."/>
            <person name="Markowitz V."/>
            <person name="Hugenholtz P."/>
            <person name="Kyrpides N.C."/>
            <person name="Klenk H.P."/>
            <person name="Lapidus A."/>
        </authorList>
    </citation>
    <scope>NUCLEOTIDE SEQUENCE [LARGE SCALE GENOMIC DNA]</scope>
    <source>
        <strain evidence="3">DSM 44963</strain>
    </source>
</reference>
<evidence type="ECO:0000313" key="2">
    <source>
        <dbReference type="EMBL" id="EFH83502.1"/>
    </source>
</evidence>
<dbReference type="AlphaFoldDB" id="D6TSV1"/>
<dbReference type="InParanoid" id="D6TSV1"/>
<evidence type="ECO:0000313" key="3">
    <source>
        <dbReference type="Proteomes" id="UP000004508"/>
    </source>
</evidence>